<reference evidence="6 7" key="1">
    <citation type="submission" date="2016-07" db="EMBL/GenBank/DDBJ databases">
        <title>Characterization of isolates of Eisenbergiella tayi derived from blood cultures, using whole genome sequencing.</title>
        <authorList>
            <person name="Burdz T."/>
            <person name="Wiebe D."/>
            <person name="Huynh C."/>
            <person name="Bernard K."/>
        </authorList>
    </citation>
    <scope>NUCLEOTIDE SEQUENCE [LARGE SCALE GENOMIC DNA]</scope>
    <source>
        <strain evidence="6 7">NML 120489</strain>
    </source>
</reference>
<dbReference type="PATRIC" id="fig|1432052.3.peg.1786"/>
<evidence type="ECO:0000313" key="7">
    <source>
        <dbReference type="Proteomes" id="UP000095003"/>
    </source>
</evidence>
<dbReference type="AlphaFoldDB" id="A0A1E3AYW2"/>
<evidence type="ECO:0000256" key="3">
    <source>
        <dbReference type="ARBA" id="ARBA00023295"/>
    </source>
</evidence>
<evidence type="ECO:0000256" key="2">
    <source>
        <dbReference type="ARBA" id="ARBA00022801"/>
    </source>
</evidence>
<feature type="active site" description="Proton donor" evidence="4">
    <location>
        <position position="212"/>
    </location>
</feature>
<dbReference type="InterPro" id="IPR006710">
    <property type="entry name" value="Glyco_hydro_43"/>
</dbReference>
<sequence length="340" mass="39196">MIQNVKWVPLGTAGGWRKAAENPVIGPEYGTTFDLHVIKEEGIYRMWFSWRDVKLIAHTASTDGLHWDLPQAVLTAVPGSGWEGDEVNRPTIVVKDGLYHMWYTGQMFAKENQMSRSCIGYAVSEDGINWKRRQEPVFVPEEAWERYCVMCPHVLWEEEKGLYRMWYSAGRMHEADAIGLAESSDGISWTRVGRKPVFLPDPKNYWDMSKVEACYVLKQNDWYYMFYMGVHGDYKSAVGLARSADGINWERHPDNPVIAGDDDLWDFGGICKVSVVRENNGLRLWYNASNSGGEQIGMAYHEGFALFPDEEEVYVQEREKNPCKEGKFSYYYNRFALLDK</sequence>
<dbReference type="GeneID" id="93300006"/>
<comment type="similarity">
    <text evidence="1 5">Belongs to the glycosyl hydrolase 43 family.</text>
</comment>
<dbReference type="Proteomes" id="UP000095003">
    <property type="component" value="Unassembled WGS sequence"/>
</dbReference>
<gene>
    <name evidence="6" type="ORF">BEH84_01633</name>
</gene>
<dbReference type="Gene3D" id="2.115.10.20">
    <property type="entry name" value="Glycosyl hydrolase domain, family 43"/>
    <property type="match status" value="2"/>
</dbReference>
<keyword evidence="3 5" id="KW-0326">Glycosidase</keyword>
<proteinExistence type="inferred from homology"/>
<dbReference type="PANTHER" id="PTHR35279">
    <property type="match status" value="1"/>
</dbReference>
<dbReference type="PANTHER" id="PTHR35279:SF1">
    <property type="entry name" value="ARABINANASE_LEVANSUCRASE_INVERTASE"/>
    <property type="match status" value="1"/>
</dbReference>
<name>A0A1E3AYW2_9FIRM</name>
<dbReference type="Pfam" id="PF04616">
    <property type="entry name" value="Glyco_hydro_43"/>
    <property type="match status" value="1"/>
</dbReference>
<protein>
    <submittedName>
        <fullName evidence="6">Glycosyl hydrolases family 43</fullName>
    </submittedName>
</protein>
<dbReference type="EMBL" id="MCGI01000001">
    <property type="protein sequence ID" value="ODM13912.1"/>
    <property type="molecule type" value="Genomic_DNA"/>
</dbReference>
<dbReference type="InterPro" id="IPR023296">
    <property type="entry name" value="Glyco_hydro_beta-prop_sf"/>
</dbReference>
<dbReference type="GO" id="GO:0004553">
    <property type="term" value="F:hydrolase activity, hydrolyzing O-glycosyl compounds"/>
    <property type="evidence" value="ECO:0007669"/>
    <property type="project" value="InterPro"/>
</dbReference>
<organism evidence="6 7">
    <name type="scientific">Eisenbergiella tayi</name>
    <dbReference type="NCBI Taxonomy" id="1432052"/>
    <lineage>
        <taxon>Bacteria</taxon>
        <taxon>Bacillati</taxon>
        <taxon>Bacillota</taxon>
        <taxon>Clostridia</taxon>
        <taxon>Lachnospirales</taxon>
        <taxon>Lachnospiraceae</taxon>
        <taxon>Eisenbergiella</taxon>
    </lineage>
</organism>
<dbReference type="GO" id="GO:0005975">
    <property type="term" value="P:carbohydrate metabolic process"/>
    <property type="evidence" value="ECO:0007669"/>
    <property type="project" value="InterPro"/>
</dbReference>
<dbReference type="SUPFAM" id="SSF75005">
    <property type="entry name" value="Arabinanase/levansucrase/invertase"/>
    <property type="match status" value="1"/>
</dbReference>
<evidence type="ECO:0000256" key="1">
    <source>
        <dbReference type="ARBA" id="ARBA00009865"/>
    </source>
</evidence>
<evidence type="ECO:0000256" key="4">
    <source>
        <dbReference type="PIRSR" id="PIRSR606710-1"/>
    </source>
</evidence>
<accession>A0A1E3AYW2</accession>
<dbReference type="RefSeq" id="WP_050018451.1">
    <property type="nucleotide sequence ID" value="NZ_DBGDOY010000031.1"/>
</dbReference>
<evidence type="ECO:0000313" key="6">
    <source>
        <dbReference type="EMBL" id="ODM13912.1"/>
    </source>
</evidence>
<evidence type="ECO:0000256" key="5">
    <source>
        <dbReference type="RuleBase" id="RU361187"/>
    </source>
</evidence>
<keyword evidence="2 5" id="KW-0378">Hydrolase</keyword>
<feature type="active site" description="Proton acceptor" evidence="4">
    <location>
        <position position="34"/>
    </location>
</feature>
<comment type="caution">
    <text evidence="6">The sequence shown here is derived from an EMBL/GenBank/DDBJ whole genome shotgun (WGS) entry which is preliminary data.</text>
</comment>